<dbReference type="Pfam" id="PF01638">
    <property type="entry name" value="HxlR"/>
    <property type="match status" value="1"/>
</dbReference>
<dbReference type="SUPFAM" id="SSF46785">
    <property type="entry name" value="Winged helix' DNA-binding domain"/>
    <property type="match status" value="1"/>
</dbReference>
<keyword evidence="3" id="KW-0804">Transcription</keyword>
<keyword evidence="2" id="KW-0238">DNA-binding</keyword>
<dbReference type="InterPro" id="IPR036388">
    <property type="entry name" value="WH-like_DNA-bd_sf"/>
</dbReference>
<dbReference type="PANTHER" id="PTHR33204:SF18">
    <property type="entry name" value="TRANSCRIPTIONAL REGULATORY PROTEIN"/>
    <property type="match status" value="1"/>
</dbReference>
<gene>
    <name evidence="5" type="ORF">SMF913_25741</name>
</gene>
<dbReference type="EMBL" id="LJIW01000002">
    <property type="protein sequence ID" value="PNG90276.1"/>
    <property type="molecule type" value="Genomic_DNA"/>
</dbReference>
<evidence type="ECO:0000256" key="3">
    <source>
        <dbReference type="ARBA" id="ARBA00023163"/>
    </source>
</evidence>
<dbReference type="AlphaFoldDB" id="A0A2J7YQG4"/>
<name>A0A2J7YQG4_STRMQ</name>
<reference evidence="5 6" key="1">
    <citation type="submission" date="2015-09" db="EMBL/GenBank/DDBJ databases">
        <title>Genome sequence, genome mining and natural product profiling of a biocontrol bacterium Streptomyces malaysiensis F913.</title>
        <authorList>
            <person name="Xu Y."/>
            <person name="Wei J."/>
            <person name="Xie J."/>
            <person name="Li T."/>
            <person name="Zhou Z."/>
        </authorList>
    </citation>
    <scope>NUCLEOTIDE SEQUENCE [LARGE SCALE GENOMIC DNA]</scope>
    <source>
        <strain evidence="5 6">F913</strain>
    </source>
</reference>
<evidence type="ECO:0000313" key="5">
    <source>
        <dbReference type="EMBL" id="PNG90276.1"/>
    </source>
</evidence>
<feature type="domain" description="HTH hxlR-type" evidence="4">
    <location>
        <begin position="6"/>
        <end position="103"/>
    </location>
</feature>
<evidence type="ECO:0000256" key="2">
    <source>
        <dbReference type="ARBA" id="ARBA00023125"/>
    </source>
</evidence>
<dbReference type="CDD" id="cd00090">
    <property type="entry name" value="HTH_ARSR"/>
    <property type="match status" value="1"/>
</dbReference>
<dbReference type="PROSITE" id="PS51118">
    <property type="entry name" value="HTH_HXLR"/>
    <property type="match status" value="1"/>
</dbReference>
<proteinExistence type="predicted"/>
<dbReference type="Gene3D" id="1.10.10.10">
    <property type="entry name" value="Winged helix-like DNA-binding domain superfamily/Winged helix DNA-binding domain"/>
    <property type="match status" value="1"/>
</dbReference>
<accession>A0A2J7YQG4</accession>
<dbReference type="Proteomes" id="UP000236520">
    <property type="component" value="Unassembled WGS sequence"/>
</dbReference>
<keyword evidence="6" id="KW-1185">Reference proteome</keyword>
<organism evidence="5 6">
    <name type="scientific">Streptomyces malaysiensis</name>
    <dbReference type="NCBI Taxonomy" id="92644"/>
    <lineage>
        <taxon>Bacteria</taxon>
        <taxon>Bacillati</taxon>
        <taxon>Actinomycetota</taxon>
        <taxon>Actinomycetes</taxon>
        <taxon>Kitasatosporales</taxon>
        <taxon>Streptomycetaceae</taxon>
        <taxon>Streptomyces</taxon>
        <taxon>Streptomyces violaceusniger group</taxon>
    </lineage>
</organism>
<sequence>MTGRPCSIAASLQVVGDRWALVAVREVMLGNHRFRQIARNTGAPTDRLSARLKDLVAAGVLTRHPLPDDPRHDGYYLTDAGRDLVGVVRELLRWGDRWAVASPPMRMRHHDHELVPRTVCERCGENVDPRDVHPEVTVTGWTLAGPTD</sequence>
<evidence type="ECO:0000313" key="6">
    <source>
        <dbReference type="Proteomes" id="UP000236520"/>
    </source>
</evidence>
<evidence type="ECO:0000259" key="4">
    <source>
        <dbReference type="PROSITE" id="PS51118"/>
    </source>
</evidence>
<evidence type="ECO:0000256" key="1">
    <source>
        <dbReference type="ARBA" id="ARBA00023015"/>
    </source>
</evidence>
<dbReference type="InterPro" id="IPR002577">
    <property type="entry name" value="HTH_HxlR"/>
</dbReference>
<dbReference type="InterPro" id="IPR011991">
    <property type="entry name" value="ArsR-like_HTH"/>
</dbReference>
<comment type="caution">
    <text evidence="5">The sequence shown here is derived from an EMBL/GenBank/DDBJ whole genome shotgun (WGS) entry which is preliminary data.</text>
</comment>
<dbReference type="GO" id="GO:0003677">
    <property type="term" value="F:DNA binding"/>
    <property type="evidence" value="ECO:0007669"/>
    <property type="project" value="UniProtKB-KW"/>
</dbReference>
<dbReference type="InterPro" id="IPR036390">
    <property type="entry name" value="WH_DNA-bd_sf"/>
</dbReference>
<dbReference type="PANTHER" id="PTHR33204">
    <property type="entry name" value="TRANSCRIPTIONAL REGULATOR, MARR FAMILY"/>
    <property type="match status" value="1"/>
</dbReference>
<keyword evidence="1" id="KW-0805">Transcription regulation</keyword>
<protein>
    <recommendedName>
        <fullName evidence="4">HTH hxlR-type domain-containing protein</fullName>
    </recommendedName>
</protein>